<accession>A0A0D0CDH4</accession>
<keyword evidence="2" id="KW-1185">Reference proteome</keyword>
<gene>
    <name evidence="1" type="ORF">PAXRUDRAFT_20662</name>
</gene>
<dbReference type="Proteomes" id="UP000054538">
    <property type="component" value="Unassembled WGS sequence"/>
</dbReference>
<dbReference type="EMBL" id="KN829572">
    <property type="protein sequence ID" value="KIK73623.1"/>
    <property type="molecule type" value="Genomic_DNA"/>
</dbReference>
<reference evidence="2" key="2">
    <citation type="submission" date="2015-01" db="EMBL/GenBank/DDBJ databases">
        <title>Evolutionary Origins and Diversification of the Mycorrhizal Mutualists.</title>
        <authorList>
            <consortium name="DOE Joint Genome Institute"/>
            <consortium name="Mycorrhizal Genomics Consortium"/>
            <person name="Kohler A."/>
            <person name="Kuo A."/>
            <person name="Nagy L.G."/>
            <person name="Floudas D."/>
            <person name="Copeland A."/>
            <person name="Barry K.W."/>
            <person name="Cichocki N."/>
            <person name="Veneault-Fourrey C."/>
            <person name="LaButti K."/>
            <person name="Lindquist E.A."/>
            <person name="Lipzen A."/>
            <person name="Lundell T."/>
            <person name="Morin E."/>
            <person name="Murat C."/>
            <person name="Riley R."/>
            <person name="Ohm R."/>
            <person name="Sun H."/>
            <person name="Tunlid A."/>
            <person name="Henrissat B."/>
            <person name="Grigoriev I.V."/>
            <person name="Hibbett D.S."/>
            <person name="Martin F."/>
        </authorList>
    </citation>
    <scope>NUCLEOTIDE SEQUENCE [LARGE SCALE GENOMIC DNA]</scope>
    <source>
        <strain evidence="2">Ve08.2h10</strain>
    </source>
</reference>
<evidence type="ECO:0000313" key="2">
    <source>
        <dbReference type="Proteomes" id="UP000054538"/>
    </source>
</evidence>
<dbReference type="AlphaFoldDB" id="A0A0D0CDH4"/>
<dbReference type="InParanoid" id="A0A0D0CDH4"/>
<reference evidence="1 2" key="1">
    <citation type="submission" date="2014-04" db="EMBL/GenBank/DDBJ databases">
        <authorList>
            <consortium name="DOE Joint Genome Institute"/>
            <person name="Kuo A."/>
            <person name="Kohler A."/>
            <person name="Jargeat P."/>
            <person name="Nagy L.G."/>
            <person name="Floudas D."/>
            <person name="Copeland A."/>
            <person name="Barry K.W."/>
            <person name="Cichocki N."/>
            <person name="Veneault-Fourrey C."/>
            <person name="LaButti K."/>
            <person name="Lindquist E.A."/>
            <person name="Lipzen A."/>
            <person name="Lundell T."/>
            <person name="Morin E."/>
            <person name="Murat C."/>
            <person name="Sun H."/>
            <person name="Tunlid A."/>
            <person name="Henrissat B."/>
            <person name="Grigoriev I.V."/>
            <person name="Hibbett D.S."/>
            <person name="Martin F."/>
            <person name="Nordberg H.P."/>
            <person name="Cantor M.N."/>
            <person name="Hua S.X."/>
        </authorList>
    </citation>
    <scope>NUCLEOTIDE SEQUENCE [LARGE SCALE GENOMIC DNA]</scope>
    <source>
        <strain evidence="1 2">Ve08.2h10</strain>
    </source>
</reference>
<proteinExistence type="predicted"/>
<sequence>MGHPFLGPSTTYGPAIPQPIPPLQVTHSLAHLIPMGQLFLGPSNTYGSPIPQPIQYLWASYSLDHPTPMKHSKTMVPTWETIQDVLDKGMAAIDDDKAHLSSFKLEKLHLKFDHTRFTEERSLNREQRAAEQLNAAATQMFLAQAELLRLQQGMAKGQE</sequence>
<organism evidence="1 2">
    <name type="scientific">Paxillus rubicundulus Ve08.2h10</name>
    <dbReference type="NCBI Taxonomy" id="930991"/>
    <lineage>
        <taxon>Eukaryota</taxon>
        <taxon>Fungi</taxon>
        <taxon>Dikarya</taxon>
        <taxon>Basidiomycota</taxon>
        <taxon>Agaricomycotina</taxon>
        <taxon>Agaricomycetes</taxon>
        <taxon>Agaricomycetidae</taxon>
        <taxon>Boletales</taxon>
        <taxon>Paxilineae</taxon>
        <taxon>Paxillaceae</taxon>
        <taxon>Paxillus</taxon>
    </lineage>
</organism>
<protein>
    <submittedName>
        <fullName evidence="1">Uncharacterized protein</fullName>
    </submittedName>
</protein>
<name>A0A0D0CDH4_9AGAM</name>
<dbReference type="HOGENOM" id="CLU_1661360_0_0_1"/>
<dbReference type="OrthoDB" id="2709290at2759"/>
<evidence type="ECO:0000313" key="1">
    <source>
        <dbReference type="EMBL" id="KIK73623.1"/>
    </source>
</evidence>